<keyword evidence="1" id="KW-0645">Protease</keyword>
<evidence type="ECO:0000313" key="1">
    <source>
        <dbReference type="EMBL" id="RZS65101.1"/>
    </source>
</evidence>
<dbReference type="EMBL" id="SGXA01000006">
    <property type="protein sequence ID" value="RZS65101.1"/>
    <property type="molecule type" value="Genomic_DNA"/>
</dbReference>
<sequence length="108" mass="12190">MKTSPAYQWLVAVPALIFSTTEIYPGKPAEISGQIIHTETGQRIENAYVYIVSGEEESLSDKNGRFSITTWQQLPVTLVIEHPQYKKKKVRTTDASQKQVIKLEPKGQ</sequence>
<keyword evidence="1" id="KW-0121">Carboxypeptidase</keyword>
<evidence type="ECO:0000313" key="2">
    <source>
        <dbReference type="Proteomes" id="UP000293874"/>
    </source>
</evidence>
<dbReference type="Gene3D" id="2.60.40.1120">
    <property type="entry name" value="Carboxypeptidase-like, regulatory domain"/>
    <property type="match status" value="1"/>
</dbReference>
<reference evidence="1 2" key="1">
    <citation type="submission" date="2019-02" db="EMBL/GenBank/DDBJ databases">
        <title>Genomic Encyclopedia of Type Strains, Phase IV (KMG-IV): sequencing the most valuable type-strain genomes for metagenomic binning, comparative biology and taxonomic classification.</title>
        <authorList>
            <person name="Goeker M."/>
        </authorList>
    </citation>
    <scope>NUCLEOTIDE SEQUENCE [LARGE SCALE GENOMIC DNA]</scope>
    <source>
        <strain evidence="1 2">DSM 18116</strain>
    </source>
</reference>
<keyword evidence="2" id="KW-1185">Reference proteome</keyword>
<name>A0A4Q7MBG2_9BACT</name>
<dbReference type="AlphaFoldDB" id="A0A4Q7MBG2"/>
<dbReference type="RefSeq" id="WP_130544340.1">
    <property type="nucleotide sequence ID" value="NZ_CP042431.1"/>
</dbReference>
<dbReference type="OrthoDB" id="676678at2"/>
<proteinExistence type="predicted"/>
<dbReference type="InterPro" id="IPR008969">
    <property type="entry name" value="CarboxyPept-like_regulatory"/>
</dbReference>
<gene>
    <name evidence="1" type="ORF">EV199_5856</name>
</gene>
<comment type="caution">
    <text evidence="1">The sequence shown here is derived from an EMBL/GenBank/DDBJ whole genome shotgun (WGS) entry which is preliminary data.</text>
</comment>
<accession>A0A4Q7MBG2</accession>
<protein>
    <submittedName>
        <fullName evidence="1">Carboxypeptidase-like protein</fullName>
    </submittedName>
</protein>
<keyword evidence="1" id="KW-0378">Hydrolase</keyword>
<organism evidence="1 2">
    <name type="scientific">Pseudobacter ginsenosidimutans</name>
    <dbReference type="NCBI Taxonomy" id="661488"/>
    <lineage>
        <taxon>Bacteria</taxon>
        <taxon>Pseudomonadati</taxon>
        <taxon>Bacteroidota</taxon>
        <taxon>Chitinophagia</taxon>
        <taxon>Chitinophagales</taxon>
        <taxon>Chitinophagaceae</taxon>
        <taxon>Pseudobacter</taxon>
    </lineage>
</organism>
<dbReference type="Pfam" id="PF13715">
    <property type="entry name" value="CarbopepD_reg_2"/>
    <property type="match status" value="1"/>
</dbReference>
<dbReference type="SUPFAM" id="SSF49464">
    <property type="entry name" value="Carboxypeptidase regulatory domain-like"/>
    <property type="match status" value="1"/>
</dbReference>
<dbReference type="Proteomes" id="UP000293874">
    <property type="component" value="Unassembled WGS sequence"/>
</dbReference>
<dbReference type="GO" id="GO:0004180">
    <property type="term" value="F:carboxypeptidase activity"/>
    <property type="evidence" value="ECO:0007669"/>
    <property type="project" value="UniProtKB-KW"/>
</dbReference>